<dbReference type="GeneID" id="26514514"/>
<proteinExistence type="predicted"/>
<evidence type="ECO:0000256" key="1">
    <source>
        <dbReference type="SAM" id="MobiDB-lite"/>
    </source>
</evidence>
<name>A0A0P9BMY3_DROAN</name>
<keyword evidence="3" id="KW-1185">Reference proteome</keyword>
<sequence>MIGRKSKLLQSLEESVMPIDQEDTVRMIAEHIRQPLMDPFEQSRLLASSKDENLSVLHLADAIKFRDTMKSFKISPTAEALDEVMPVKNKDLDEMLELLIDDEDEDEDDEEEEDDEDEDEDTEGVGDDDVEDQDDRAEVTKEPHILRKWLDRFKMS</sequence>
<gene>
    <name evidence="2" type="primary">Dana\GF27105</name>
    <name evidence="2" type="ORF">GF27105</name>
</gene>
<reference evidence="2 3" key="1">
    <citation type="journal article" date="2007" name="Nature">
        <title>Evolution of genes and genomes on the Drosophila phylogeny.</title>
        <authorList>
            <consortium name="Drosophila 12 Genomes Consortium"/>
            <person name="Clark A.G."/>
            <person name="Eisen M.B."/>
            <person name="Smith D.R."/>
            <person name="Bergman C.M."/>
            <person name="Oliver B."/>
            <person name="Markow T.A."/>
            <person name="Kaufman T.C."/>
            <person name="Kellis M."/>
            <person name="Gelbart W."/>
            <person name="Iyer V.N."/>
            <person name="Pollard D.A."/>
            <person name="Sackton T.B."/>
            <person name="Larracuente A.M."/>
            <person name="Singh N.D."/>
            <person name="Abad J.P."/>
            <person name="Abt D.N."/>
            <person name="Adryan B."/>
            <person name="Aguade M."/>
            <person name="Akashi H."/>
            <person name="Anderson W.W."/>
            <person name="Aquadro C.F."/>
            <person name="Ardell D.H."/>
            <person name="Arguello R."/>
            <person name="Artieri C.G."/>
            <person name="Barbash D.A."/>
            <person name="Barker D."/>
            <person name="Barsanti P."/>
            <person name="Batterham P."/>
            <person name="Batzoglou S."/>
            <person name="Begun D."/>
            <person name="Bhutkar A."/>
            <person name="Blanco E."/>
            <person name="Bosak S.A."/>
            <person name="Bradley R.K."/>
            <person name="Brand A.D."/>
            <person name="Brent M.R."/>
            <person name="Brooks A.N."/>
            <person name="Brown R.H."/>
            <person name="Butlin R.K."/>
            <person name="Caggese C."/>
            <person name="Calvi B.R."/>
            <person name="Bernardo de Carvalho A."/>
            <person name="Caspi A."/>
            <person name="Castrezana S."/>
            <person name="Celniker S.E."/>
            <person name="Chang J.L."/>
            <person name="Chapple C."/>
            <person name="Chatterji S."/>
            <person name="Chinwalla A."/>
            <person name="Civetta A."/>
            <person name="Clifton S.W."/>
            <person name="Comeron J.M."/>
            <person name="Costello J.C."/>
            <person name="Coyne J.A."/>
            <person name="Daub J."/>
            <person name="David R.G."/>
            <person name="Delcher A.L."/>
            <person name="Delehaunty K."/>
            <person name="Do C.B."/>
            <person name="Ebling H."/>
            <person name="Edwards K."/>
            <person name="Eickbush T."/>
            <person name="Evans J.D."/>
            <person name="Filipski A."/>
            <person name="Findeiss S."/>
            <person name="Freyhult E."/>
            <person name="Fulton L."/>
            <person name="Fulton R."/>
            <person name="Garcia A.C."/>
            <person name="Gardiner A."/>
            <person name="Garfield D.A."/>
            <person name="Garvin B.E."/>
            <person name="Gibson G."/>
            <person name="Gilbert D."/>
            <person name="Gnerre S."/>
            <person name="Godfrey J."/>
            <person name="Good R."/>
            <person name="Gotea V."/>
            <person name="Gravely B."/>
            <person name="Greenberg A.J."/>
            <person name="Griffiths-Jones S."/>
            <person name="Gross S."/>
            <person name="Guigo R."/>
            <person name="Gustafson E.A."/>
            <person name="Haerty W."/>
            <person name="Hahn M.W."/>
            <person name="Halligan D.L."/>
            <person name="Halpern A.L."/>
            <person name="Halter G.M."/>
            <person name="Han M.V."/>
            <person name="Heger A."/>
            <person name="Hillier L."/>
            <person name="Hinrichs A.S."/>
            <person name="Holmes I."/>
            <person name="Hoskins R.A."/>
            <person name="Hubisz M.J."/>
            <person name="Hultmark D."/>
            <person name="Huntley M.A."/>
            <person name="Jaffe D.B."/>
            <person name="Jagadeeshan S."/>
            <person name="Jeck W.R."/>
            <person name="Johnson J."/>
            <person name="Jones C.D."/>
            <person name="Jordan W.C."/>
            <person name="Karpen G.H."/>
            <person name="Kataoka E."/>
            <person name="Keightley P.D."/>
            <person name="Kheradpour P."/>
            <person name="Kirkness E.F."/>
            <person name="Koerich L.B."/>
            <person name="Kristiansen K."/>
            <person name="Kudrna D."/>
            <person name="Kulathinal R.J."/>
            <person name="Kumar S."/>
            <person name="Kwok R."/>
            <person name="Lander E."/>
            <person name="Langley C.H."/>
            <person name="Lapoint R."/>
            <person name="Lazzaro B.P."/>
            <person name="Lee S.J."/>
            <person name="Levesque L."/>
            <person name="Li R."/>
            <person name="Lin C.F."/>
            <person name="Lin M.F."/>
            <person name="Lindblad-Toh K."/>
            <person name="Llopart A."/>
            <person name="Long M."/>
            <person name="Low L."/>
            <person name="Lozovsky E."/>
            <person name="Lu J."/>
            <person name="Luo M."/>
            <person name="Machado C.A."/>
            <person name="Makalowski W."/>
            <person name="Marzo M."/>
            <person name="Matsuda M."/>
            <person name="Matzkin L."/>
            <person name="McAllister B."/>
            <person name="McBride C.S."/>
            <person name="McKernan B."/>
            <person name="McKernan K."/>
            <person name="Mendez-Lago M."/>
            <person name="Minx P."/>
            <person name="Mollenhauer M.U."/>
            <person name="Montooth K."/>
            <person name="Mount S.M."/>
            <person name="Mu X."/>
            <person name="Myers E."/>
            <person name="Negre B."/>
            <person name="Newfeld S."/>
            <person name="Nielsen R."/>
            <person name="Noor M.A."/>
            <person name="O'Grady P."/>
            <person name="Pachter L."/>
            <person name="Papaceit M."/>
            <person name="Parisi M.J."/>
            <person name="Parisi M."/>
            <person name="Parts L."/>
            <person name="Pedersen J.S."/>
            <person name="Pesole G."/>
            <person name="Phillippy A.M."/>
            <person name="Ponting C.P."/>
            <person name="Pop M."/>
            <person name="Porcelli D."/>
            <person name="Powell J.R."/>
            <person name="Prohaska S."/>
            <person name="Pruitt K."/>
            <person name="Puig M."/>
            <person name="Quesneville H."/>
            <person name="Ram K.R."/>
            <person name="Rand D."/>
            <person name="Rasmussen M.D."/>
            <person name="Reed L.K."/>
            <person name="Reenan R."/>
            <person name="Reily A."/>
            <person name="Remington K.A."/>
            <person name="Rieger T.T."/>
            <person name="Ritchie M.G."/>
            <person name="Robin C."/>
            <person name="Rogers Y.H."/>
            <person name="Rohde C."/>
            <person name="Rozas J."/>
            <person name="Rubenfield M.J."/>
            <person name="Ruiz A."/>
            <person name="Russo S."/>
            <person name="Salzberg S.L."/>
            <person name="Sanchez-Gracia A."/>
            <person name="Saranga D.J."/>
            <person name="Sato H."/>
            <person name="Schaeffer S.W."/>
            <person name="Schatz M.C."/>
            <person name="Schlenke T."/>
            <person name="Schwartz R."/>
            <person name="Segarra C."/>
            <person name="Singh R.S."/>
            <person name="Sirot L."/>
            <person name="Sirota M."/>
            <person name="Sisneros N.B."/>
            <person name="Smith C.D."/>
            <person name="Smith T.F."/>
            <person name="Spieth J."/>
            <person name="Stage D.E."/>
            <person name="Stark A."/>
            <person name="Stephan W."/>
            <person name="Strausberg R.L."/>
            <person name="Strempel S."/>
            <person name="Sturgill D."/>
            <person name="Sutton G."/>
            <person name="Sutton G.G."/>
            <person name="Tao W."/>
            <person name="Teichmann S."/>
            <person name="Tobari Y.N."/>
            <person name="Tomimura Y."/>
            <person name="Tsolas J.M."/>
            <person name="Valente V.L."/>
            <person name="Venter E."/>
            <person name="Venter J.C."/>
            <person name="Vicario S."/>
            <person name="Vieira F.G."/>
            <person name="Vilella A.J."/>
            <person name="Villasante A."/>
            <person name="Walenz B."/>
            <person name="Wang J."/>
            <person name="Wasserman M."/>
            <person name="Watts T."/>
            <person name="Wilson D."/>
            <person name="Wilson R.K."/>
            <person name="Wing R.A."/>
            <person name="Wolfner M.F."/>
            <person name="Wong A."/>
            <person name="Wong G.K."/>
            <person name="Wu C.I."/>
            <person name="Wu G."/>
            <person name="Yamamoto D."/>
            <person name="Yang H.P."/>
            <person name="Yang S.P."/>
            <person name="Yorke J.A."/>
            <person name="Yoshida K."/>
            <person name="Zdobnov E."/>
            <person name="Zhang P."/>
            <person name="Zhang Y."/>
            <person name="Zimin A.V."/>
            <person name="Baldwin J."/>
            <person name="Abdouelleil A."/>
            <person name="Abdulkadir J."/>
            <person name="Abebe A."/>
            <person name="Abera B."/>
            <person name="Abreu J."/>
            <person name="Acer S.C."/>
            <person name="Aftuck L."/>
            <person name="Alexander A."/>
            <person name="An P."/>
            <person name="Anderson E."/>
            <person name="Anderson S."/>
            <person name="Arachi H."/>
            <person name="Azer M."/>
            <person name="Bachantsang P."/>
            <person name="Barry A."/>
            <person name="Bayul T."/>
            <person name="Berlin A."/>
            <person name="Bessette D."/>
            <person name="Bloom T."/>
            <person name="Blye J."/>
            <person name="Boguslavskiy L."/>
            <person name="Bonnet C."/>
            <person name="Boukhgalter B."/>
            <person name="Bourzgui I."/>
            <person name="Brown A."/>
            <person name="Cahill P."/>
            <person name="Channer S."/>
            <person name="Cheshatsang Y."/>
            <person name="Chuda L."/>
            <person name="Citroen M."/>
            <person name="Collymore A."/>
            <person name="Cooke P."/>
            <person name="Costello M."/>
            <person name="D'Aco K."/>
            <person name="Daza R."/>
            <person name="De Haan G."/>
            <person name="DeGray S."/>
            <person name="DeMaso C."/>
            <person name="Dhargay N."/>
            <person name="Dooley K."/>
            <person name="Dooley E."/>
            <person name="Doricent M."/>
            <person name="Dorje P."/>
            <person name="Dorjee K."/>
            <person name="Dupes A."/>
            <person name="Elong R."/>
            <person name="Falk J."/>
            <person name="Farina A."/>
            <person name="Faro S."/>
            <person name="Ferguson D."/>
            <person name="Fisher S."/>
            <person name="Foley C.D."/>
            <person name="Franke A."/>
            <person name="Friedrich D."/>
            <person name="Gadbois L."/>
            <person name="Gearin G."/>
            <person name="Gearin C.R."/>
            <person name="Giannoukos G."/>
            <person name="Goode T."/>
            <person name="Graham J."/>
            <person name="Grandbois E."/>
            <person name="Grewal S."/>
            <person name="Gyaltsen K."/>
            <person name="Hafez N."/>
            <person name="Hagos B."/>
            <person name="Hall J."/>
            <person name="Henson C."/>
            <person name="Hollinger A."/>
            <person name="Honan T."/>
            <person name="Huard M.D."/>
            <person name="Hughes L."/>
            <person name="Hurhula B."/>
            <person name="Husby M.E."/>
            <person name="Kamat A."/>
            <person name="Kanga B."/>
            <person name="Kashin S."/>
            <person name="Khazanovich D."/>
            <person name="Kisner P."/>
            <person name="Lance K."/>
            <person name="Lara M."/>
            <person name="Lee W."/>
            <person name="Lennon N."/>
            <person name="Letendre F."/>
            <person name="LeVine R."/>
            <person name="Lipovsky A."/>
            <person name="Liu X."/>
            <person name="Liu J."/>
            <person name="Liu S."/>
            <person name="Lokyitsang T."/>
            <person name="Lokyitsang Y."/>
            <person name="Lubonja R."/>
            <person name="Lui A."/>
            <person name="MacDonald P."/>
            <person name="Magnisalis V."/>
            <person name="Maru K."/>
            <person name="Matthews C."/>
            <person name="McCusker W."/>
            <person name="McDonough S."/>
            <person name="Mehta T."/>
            <person name="Meldrim J."/>
            <person name="Meneus L."/>
            <person name="Mihai O."/>
            <person name="Mihalev A."/>
            <person name="Mihova T."/>
            <person name="Mittelman R."/>
            <person name="Mlenga V."/>
            <person name="Montmayeur A."/>
            <person name="Mulrain L."/>
            <person name="Navidi A."/>
            <person name="Naylor J."/>
            <person name="Negash T."/>
            <person name="Nguyen T."/>
            <person name="Nguyen N."/>
            <person name="Nicol R."/>
            <person name="Norbu C."/>
            <person name="Norbu N."/>
            <person name="Novod N."/>
            <person name="O'Neill B."/>
            <person name="Osman S."/>
            <person name="Markiewicz E."/>
            <person name="Oyono O.L."/>
            <person name="Patti C."/>
            <person name="Phunkhang P."/>
            <person name="Pierre F."/>
            <person name="Priest M."/>
            <person name="Raghuraman S."/>
            <person name="Rege F."/>
            <person name="Reyes R."/>
            <person name="Rise C."/>
            <person name="Rogov P."/>
            <person name="Ross K."/>
            <person name="Ryan E."/>
            <person name="Settipalli S."/>
            <person name="Shea T."/>
            <person name="Sherpa N."/>
            <person name="Shi L."/>
            <person name="Shih D."/>
            <person name="Sparrow T."/>
            <person name="Spaulding J."/>
            <person name="Stalker J."/>
            <person name="Stange-Thomann N."/>
            <person name="Stavropoulos S."/>
            <person name="Stone C."/>
            <person name="Strader C."/>
            <person name="Tesfaye S."/>
            <person name="Thomson T."/>
            <person name="Thoulutsang Y."/>
            <person name="Thoulutsang D."/>
            <person name="Topham K."/>
            <person name="Topping I."/>
            <person name="Tsamla T."/>
            <person name="Vassiliev H."/>
            <person name="Vo A."/>
            <person name="Wangchuk T."/>
            <person name="Wangdi T."/>
            <person name="Weiand M."/>
            <person name="Wilkinson J."/>
            <person name="Wilson A."/>
            <person name="Yadav S."/>
            <person name="Young G."/>
            <person name="Yu Q."/>
            <person name="Zembek L."/>
            <person name="Zhong D."/>
            <person name="Zimmer A."/>
            <person name="Zwirko Z."/>
            <person name="Jaffe D.B."/>
            <person name="Alvarez P."/>
            <person name="Brockman W."/>
            <person name="Butler J."/>
            <person name="Chin C."/>
            <person name="Gnerre S."/>
            <person name="Grabherr M."/>
            <person name="Kleber M."/>
            <person name="Mauceli E."/>
            <person name="MacCallum I."/>
        </authorList>
    </citation>
    <scope>NUCLEOTIDE SEQUENCE [LARGE SCALE GENOMIC DNA]</scope>
    <source>
        <strain evidence="3">Tucson 14024-0371.13</strain>
    </source>
</reference>
<dbReference type="AlphaFoldDB" id="A0A0P9BMY3"/>
<accession>A0A0P9BMY3</accession>
<dbReference type="OrthoDB" id="7865358at2759"/>
<dbReference type="STRING" id="7217.A0A0P9BMY3"/>
<evidence type="ECO:0000313" key="2">
    <source>
        <dbReference type="EMBL" id="KPU73159.1"/>
    </source>
</evidence>
<organism evidence="2 3">
    <name type="scientific">Drosophila ananassae</name>
    <name type="common">Fruit fly</name>
    <dbReference type="NCBI Taxonomy" id="7217"/>
    <lineage>
        <taxon>Eukaryota</taxon>
        <taxon>Metazoa</taxon>
        <taxon>Ecdysozoa</taxon>
        <taxon>Arthropoda</taxon>
        <taxon>Hexapoda</taxon>
        <taxon>Insecta</taxon>
        <taxon>Pterygota</taxon>
        <taxon>Neoptera</taxon>
        <taxon>Endopterygota</taxon>
        <taxon>Diptera</taxon>
        <taxon>Brachycera</taxon>
        <taxon>Muscomorpha</taxon>
        <taxon>Ephydroidea</taxon>
        <taxon>Drosophilidae</taxon>
        <taxon>Drosophila</taxon>
        <taxon>Sophophora</taxon>
    </lineage>
</organism>
<protein>
    <submittedName>
        <fullName evidence="2">Uncharacterized protein</fullName>
    </submittedName>
</protein>
<feature type="region of interest" description="Disordered" evidence="1">
    <location>
        <begin position="92"/>
        <end position="141"/>
    </location>
</feature>
<dbReference type="EMBL" id="CH902620">
    <property type="protein sequence ID" value="KPU73159.1"/>
    <property type="molecule type" value="Genomic_DNA"/>
</dbReference>
<dbReference type="Proteomes" id="UP000007801">
    <property type="component" value="Unassembled WGS sequence"/>
</dbReference>
<dbReference type="KEGG" id="dan:26514514"/>
<evidence type="ECO:0000313" key="3">
    <source>
        <dbReference type="Proteomes" id="UP000007801"/>
    </source>
</evidence>
<feature type="compositionally biased region" description="Acidic residues" evidence="1">
    <location>
        <begin position="94"/>
        <end position="135"/>
    </location>
</feature>
<dbReference type="InParanoid" id="A0A0P9BMY3"/>